<dbReference type="CDD" id="cd02016">
    <property type="entry name" value="TPP_E1_OGDC_like"/>
    <property type="match status" value="1"/>
</dbReference>
<evidence type="ECO:0000256" key="1">
    <source>
        <dbReference type="ARBA" id="ARBA00001964"/>
    </source>
</evidence>
<reference evidence="7" key="2">
    <citation type="submission" date="2015-07" db="EMBL/GenBank/DDBJ databases">
        <title>The genome sequence of Plasmodium falciparum IGH-CR14.</title>
        <authorList>
            <consortium name="The Broad Institute Genome Sequencing Platform"/>
            <person name="Volkman S.K."/>
            <person name="Neafsey D.E."/>
            <person name="Dash A.P."/>
            <person name="Chitnis C.E."/>
            <person name="Hartl D.L."/>
            <person name="Young S.K."/>
            <person name="Kodira C.D."/>
            <person name="Zeng Q."/>
            <person name="Koehrsen M."/>
            <person name="Godfrey P."/>
            <person name="Alvarado L."/>
            <person name="Berlin A."/>
            <person name="Borenstein D."/>
            <person name="Chen Z."/>
            <person name="Engels R."/>
            <person name="Freedman E."/>
            <person name="Gellesch M."/>
            <person name="Goldberg J."/>
            <person name="Griggs A."/>
            <person name="Gujja S."/>
            <person name="Heiman D."/>
            <person name="Hepburn T."/>
            <person name="Howarth C."/>
            <person name="Jen D."/>
            <person name="Larson L."/>
            <person name="Lewis B."/>
            <person name="Mehta T."/>
            <person name="Park D."/>
            <person name="Pearson M."/>
            <person name="Roberts A."/>
            <person name="Saif S."/>
            <person name="Shea T."/>
            <person name="Shenoy N."/>
            <person name="Sisk P."/>
            <person name="Stolte C."/>
            <person name="Sykes S."/>
            <person name="Walk T."/>
            <person name="White J."/>
            <person name="Yandava C."/>
            <person name="Wirth D.F."/>
            <person name="Nusbaum C."/>
            <person name="Birren B."/>
        </authorList>
    </citation>
    <scope>NUCLEOTIDE SEQUENCE [LARGE SCALE GENOMIC DNA]</scope>
    <source>
        <strain evidence="7">IGH-CR14</strain>
    </source>
</reference>
<dbReference type="NCBIfam" id="NF008907">
    <property type="entry name" value="PRK12270.1"/>
    <property type="match status" value="1"/>
</dbReference>
<dbReference type="GO" id="GO:0030976">
    <property type="term" value="F:thiamine pyrophosphate binding"/>
    <property type="evidence" value="ECO:0007669"/>
    <property type="project" value="InterPro"/>
</dbReference>
<protein>
    <submittedName>
        <fullName evidence="6">2-oxoglutarate dehydrogenase e1 component</fullName>
    </submittedName>
</protein>
<evidence type="ECO:0000313" key="6">
    <source>
        <dbReference type="EMBL" id="KNG77088.1"/>
    </source>
</evidence>
<dbReference type="InterPro" id="IPR001017">
    <property type="entry name" value="DH_E1"/>
</dbReference>
<feature type="domain" description="Transketolase-like pyrimidine-binding" evidence="5">
    <location>
        <begin position="656"/>
        <end position="866"/>
    </location>
</feature>
<keyword evidence="3" id="KW-0560">Oxidoreductase</keyword>
<dbReference type="OrthoDB" id="413077at2759"/>
<dbReference type="GO" id="GO:0006099">
    <property type="term" value="P:tricarboxylic acid cycle"/>
    <property type="evidence" value="ECO:0007669"/>
    <property type="project" value="TreeGrafter"/>
</dbReference>
<dbReference type="PANTHER" id="PTHR23152">
    <property type="entry name" value="2-OXOGLUTARATE DEHYDROGENASE"/>
    <property type="match status" value="1"/>
</dbReference>
<proteinExistence type="inferred from homology"/>
<dbReference type="Gene3D" id="3.40.50.970">
    <property type="match status" value="1"/>
</dbReference>
<reference evidence="7" key="1">
    <citation type="submission" date="2015-07" db="EMBL/GenBank/DDBJ databases">
        <title>Annotation of Plasmodium falciparum IGH-CR14.</title>
        <authorList>
            <consortium name="The Broad Institute Genome Sequencing Platform"/>
            <person name="Volkman S.K."/>
            <person name="Neafsey D.E."/>
            <person name="Dash A.P."/>
            <person name="Chitnis C.E."/>
            <person name="Hartl D.L."/>
            <person name="Young S.K."/>
            <person name="Zeng Q."/>
            <person name="Koehrsen M."/>
            <person name="Alvarado L."/>
            <person name="Berlin A."/>
            <person name="Borenstein D."/>
            <person name="Chapman S.B."/>
            <person name="Chen Z."/>
            <person name="Engels R."/>
            <person name="Freedman E."/>
            <person name="Gellesch M."/>
            <person name="Goldberg J."/>
            <person name="Griggs A."/>
            <person name="Gujja S."/>
            <person name="Heilman E.R."/>
            <person name="Heiman D.I."/>
            <person name="Howarth C."/>
            <person name="Jen D."/>
            <person name="Larson L."/>
            <person name="Mehta T."/>
            <person name="Neiman D."/>
            <person name="Park D."/>
            <person name="Pearson M."/>
            <person name="Roberts A."/>
            <person name="Saif S."/>
            <person name="Shea T."/>
            <person name="Shenoy N."/>
            <person name="Sisk P."/>
            <person name="Stolte C."/>
            <person name="Sykes S."/>
            <person name="Walk T."/>
            <person name="White J."/>
            <person name="Yandava C."/>
            <person name="Haas B."/>
            <person name="Henn M.R."/>
            <person name="Nusbaum C."/>
            <person name="Birren B."/>
        </authorList>
    </citation>
    <scope>NUCLEOTIDE SEQUENCE [LARGE SCALE GENOMIC DNA]</scope>
    <source>
        <strain evidence="7">IGH-CR14</strain>
    </source>
</reference>
<dbReference type="Pfam" id="PF00676">
    <property type="entry name" value="E1_dh"/>
    <property type="match status" value="1"/>
</dbReference>
<dbReference type="InterPro" id="IPR005475">
    <property type="entry name" value="Transketolase-like_Pyr-bd"/>
</dbReference>
<dbReference type="SUPFAM" id="SSF52518">
    <property type="entry name" value="Thiamin diphosphate-binding fold (THDP-binding)"/>
    <property type="match status" value="2"/>
</dbReference>
<keyword evidence="4" id="KW-0786">Thiamine pyrophosphate</keyword>
<dbReference type="Proteomes" id="UP000054562">
    <property type="component" value="Unassembled WGS sequence"/>
</dbReference>
<dbReference type="InterPro" id="IPR031717">
    <property type="entry name" value="ODO-1/KGD_C"/>
</dbReference>
<dbReference type="PANTHER" id="PTHR23152:SF4">
    <property type="entry name" value="2-OXOADIPATE DEHYDROGENASE COMPLEX COMPONENT E1"/>
    <property type="match status" value="1"/>
</dbReference>
<dbReference type="GO" id="GO:0004591">
    <property type="term" value="F:oxoglutarate dehydrogenase (succinyl-transferring) activity"/>
    <property type="evidence" value="ECO:0007669"/>
    <property type="project" value="TreeGrafter"/>
</dbReference>
<accession>A0A0L1ID55</accession>
<evidence type="ECO:0000256" key="2">
    <source>
        <dbReference type="ARBA" id="ARBA00006936"/>
    </source>
</evidence>
<dbReference type="Pfam" id="PF02779">
    <property type="entry name" value="Transket_pyr"/>
    <property type="match status" value="1"/>
</dbReference>
<dbReference type="Pfam" id="PF16870">
    <property type="entry name" value="OxoGdeHyase_C"/>
    <property type="match status" value="1"/>
</dbReference>
<gene>
    <name evidence="6" type="ORF">PFMG_03166</name>
</gene>
<dbReference type="Gene3D" id="3.40.50.12470">
    <property type="match status" value="1"/>
</dbReference>
<dbReference type="Gene3D" id="3.40.50.11610">
    <property type="entry name" value="Multifunctional 2-oxoglutarate metabolism enzyme, C-terminal domain"/>
    <property type="match status" value="1"/>
</dbReference>
<dbReference type="InterPro" id="IPR042179">
    <property type="entry name" value="KGD_C_sf"/>
</dbReference>
<dbReference type="Gene3D" id="1.10.287.1150">
    <property type="entry name" value="TPP helical domain"/>
    <property type="match status" value="1"/>
</dbReference>
<dbReference type="NCBIfam" id="NF006914">
    <property type="entry name" value="PRK09404.1"/>
    <property type="match status" value="1"/>
</dbReference>
<dbReference type="GO" id="GO:0005739">
    <property type="term" value="C:mitochondrion"/>
    <property type="evidence" value="ECO:0007669"/>
    <property type="project" value="TreeGrafter"/>
</dbReference>
<dbReference type="SMART" id="SM00861">
    <property type="entry name" value="Transket_pyr"/>
    <property type="match status" value="1"/>
</dbReference>
<dbReference type="EMBL" id="GG665250">
    <property type="protein sequence ID" value="KNG77088.1"/>
    <property type="molecule type" value="Genomic_DNA"/>
</dbReference>
<evidence type="ECO:0000256" key="3">
    <source>
        <dbReference type="ARBA" id="ARBA00023002"/>
    </source>
</evidence>
<dbReference type="FunFam" id="1.10.287.1150:FF:000008">
    <property type="entry name" value="Oxoglutarate dehydrogenase (Succinyl-transferring), E1 component"/>
    <property type="match status" value="1"/>
</dbReference>
<comment type="cofactor">
    <cofactor evidence="1">
        <name>thiamine diphosphate</name>
        <dbReference type="ChEBI" id="CHEBI:58937"/>
    </cofactor>
</comment>
<sequence length="1044" mass="121903">MCNYIKMRKFFYTNNLVRNNGKDIRTRSFHLSSCLYDYNFNPSMTSYIENTYKIWKEDRNNLHKSWDSLFSMYPHAEMDNYNNPIKINRKTDNYNNSNCFQDVLKNNNLRITYVNNEMLEKGKTENIYDLARIVQLIRWYQKKGHLYANINPLPLPKEPPYSSVCYEPCKRKMSYVDFGFNEDDLDKEFFFDLPSISGFSSNGMKKCNLRNLLKRLEETYCGTIGFEYMHITNENIVNYIIQRIEKDKKYEYDTKMKKRILEYTARAFIFENYMAAKFATTKRFGVDGCETLITGMKALIKRAAQLDVDSVLMSMSHRGRLNVLFNVLHKPLEQMMSEFRGKTGFSDNIWGNTGDVKYHLGVEIDYYDEDSQRYIHMGIVDNSSHLESVDPILMGQARAQQYYCNDKEKKKVLPITIHGDASIAGQGIAYETFQMSKLPSYNVGGTIHIVVNNQIGFTTYPIDARSGKYCTDIAKCIDIPIIHVNADDPEAVTYVFELALDIRNKFNIDTIIDIVGYRRFGHNELDMPKFTNPLLYDVIARHKSVLDIYSKKLIDENIISLKEFEDNKTEIFNFYEQVYEKSKSFVPTPKEKYLPQWEHMVTPQKFSPSRKTGVEKDVLINLGKKIFTLRENFTAHPIITKLFKSRIDSLETGKNIDFGTAELLAYATLLSDGFHARLSGQDSQRGTFSHRHAVLHDQITYESYNIFDSLKTPHTIEVNNSLLSEYACLGYEIGYSYEHPDALVIWEAQFGDFANGAQVMIDNYIASGETKWNKQSGIVMLLPHGYDGQGPEHSSARIERFLQLCDDREDIATYSVEKDNKIIQQHNMQVINCSKPSNFFHALRRQMHRSFRKPLIVITPKKMLKMRMAFDKIENFLTNTEFLPYLPEEVGHKLKDKKEIKRIILCSGQVYYDLLNYRYTNKIDDVAIARIEQLSPFPFKQIMNDLQTYPNLRDIIWAQEEHMNMGPWFYVSRRIEASIKQLKKDKPKWNIQIPQVRYSGRDVYAAQSAGDLNLHLYQLDEFLVDAFNLDKKYNMHVQKYTDAL</sequence>
<dbReference type="FunFam" id="3.40.50.12470:FF:000003">
    <property type="entry name" value="2-oxoglutarate dehydrogenase E1 component"/>
    <property type="match status" value="1"/>
</dbReference>
<evidence type="ECO:0000259" key="5">
    <source>
        <dbReference type="SMART" id="SM00861"/>
    </source>
</evidence>
<dbReference type="AlphaFoldDB" id="A0A0L1ID55"/>
<dbReference type="InterPro" id="IPR029061">
    <property type="entry name" value="THDP-binding"/>
</dbReference>
<dbReference type="GO" id="GO:0045252">
    <property type="term" value="C:oxoglutarate dehydrogenase complex"/>
    <property type="evidence" value="ECO:0007669"/>
    <property type="project" value="TreeGrafter"/>
</dbReference>
<name>A0A0L1ID55_PLAFA</name>
<dbReference type="FunFam" id="3.40.50.970:FF:000065">
    <property type="entry name" value="Oxoglutarate dehydrogenase (Succinyl-transferring), E1 component"/>
    <property type="match status" value="1"/>
</dbReference>
<dbReference type="PIRSF" id="PIRSF000157">
    <property type="entry name" value="Oxoglu_dh_E1"/>
    <property type="match status" value="1"/>
</dbReference>
<evidence type="ECO:0000256" key="4">
    <source>
        <dbReference type="ARBA" id="ARBA00023052"/>
    </source>
</evidence>
<comment type="similarity">
    <text evidence="2">Belongs to the alpha-ketoglutarate dehydrogenase family.</text>
</comment>
<organism evidence="6 7">
    <name type="scientific">Plasmodium falciparum IGH-CR14</name>
    <dbReference type="NCBI Taxonomy" id="580059"/>
    <lineage>
        <taxon>Eukaryota</taxon>
        <taxon>Sar</taxon>
        <taxon>Alveolata</taxon>
        <taxon>Apicomplexa</taxon>
        <taxon>Aconoidasida</taxon>
        <taxon>Haemosporida</taxon>
        <taxon>Plasmodiidae</taxon>
        <taxon>Plasmodium</taxon>
        <taxon>Plasmodium (Laverania)</taxon>
    </lineage>
</organism>
<dbReference type="NCBIfam" id="TIGR00239">
    <property type="entry name" value="2oxo_dh_E1"/>
    <property type="match status" value="1"/>
</dbReference>
<evidence type="ECO:0000313" key="7">
    <source>
        <dbReference type="Proteomes" id="UP000054562"/>
    </source>
</evidence>
<dbReference type="InterPro" id="IPR011603">
    <property type="entry name" value="2oxoglutarate_DH_E1"/>
</dbReference>